<dbReference type="Proteomes" id="UP000280368">
    <property type="component" value="Unassembled WGS sequence"/>
</dbReference>
<dbReference type="SUPFAM" id="SSF46458">
    <property type="entry name" value="Globin-like"/>
    <property type="match status" value="1"/>
</dbReference>
<gene>
    <name evidence="1" type="ORF">BC961_0117</name>
</gene>
<dbReference type="GO" id="GO:0020037">
    <property type="term" value="F:heme binding"/>
    <property type="evidence" value="ECO:0007669"/>
    <property type="project" value="InterPro"/>
</dbReference>
<dbReference type="OrthoDB" id="25954at2"/>
<dbReference type="InterPro" id="IPR012292">
    <property type="entry name" value="Globin/Proto"/>
</dbReference>
<reference evidence="1 2" key="1">
    <citation type="submission" date="2018-10" db="EMBL/GenBank/DDBJ databases">
        <title>Genomic Encyclopedia of Archaeal and Bacterial Type Strains, Phase II (KMG-II): from individual species to whole genera.</title>
        <authorList>
            <person name="Goeker M."/>
        </authorList>
    </citation>
    <scope>NUCLEOTIDE SEQUENCE [LARGE SCALE GENOMIC DNA]</scope>
    <source>
        <strain evidence="1 2">DSM 19727</strain>
    </source>
</reference>
<organism evidence="1 2">
    <name type="scientific">Flavobacterium weaverense</name>
    <dbReference type="NCBI Taxonomy" id="271156"/>
    <lineage>
        <taxon>Bacteria</taxon>
        <taxon>Pseudomonadati</taxon>
        <taxon>Bacteroidota</taxon>
        <taxon>Flavobacteriia</taxon>
        <taxon>Flavobacteriales</taxon>
        <taxon>Flavobacteriaceae</taxon>
        <taxon>Flavobacterium</taxon>
    </lineage>
</organism>
<comment type="caution">
    <text evidence="1">The sequence shown here is derived from an EMBL/GenBank/DDBJ whole genome shotgun (WGS) entry which is preliminary data.</text>
</comment>
<evidence type="ECO:0000313" key="1">
    <source>
        <dbReference type="EMBL" id="RMA77770.1"/>
    </source>
</evidence>
<protein>
    <submittedName>
        <fullName evidence="1">Hemoglobin</fullName>
    </submittedName>
</protein>
<proteinExistence type="predicted"/>
<dbReference type="EMBL" id="REFH01000007">
    <property type="protein sequence ID" value="RMA77770.1"/>
    <property type="molecule type" value="Genomic_DNA"/>
</dbReference>
<evidence type="ECO:0000313" key="2">
    <source>
        <dbReference type="Proteomes" id="UP000280368"/>
    </source>
</evidence>
<dbReference type="CDD" id="cd08916">
    <property type="entry name" value="TrHb3_P"/>
    <property type="match status" value="1"/>
</dbReference>
<sequence>MKKQIENRSDLQLLVRTFYAKIRADQEIGFFFNETITDWEEHLEKLTDFWDMNVFGTKNYHGNPIIAHNAVDKQFDQQITSNIFGIWLNHWFATIDELFEGENAEILKRRAQKMSTFLFMNIFESRGKV</sequence>
<accession>A0A3L9ZZ68</accession>
<name>A0A3L9ZZ68_9FLAO</name>
<dbReference type="GO" id="GO:0019825">
    <property type="term" value="F:oxygen binding"/>
    <property type="evidence" value="ECO:0007669"/>
    <property type="project" value="InterPro"/>
</dbReference>
<dbReference type="RefSeq" id="WP_121923913.1">
    <property type="nucleotide sequence ID" value="NZ_CBCSGA010000002.1"/>
</dbReference>
<keyword evidence="2" id="KW-1185">Reference proteome</keyword>
<dbReference type="InterPro" id="IPR009050">
    <property type="entry name" value="Globin-like_sf"/>
</dbReference>
<dbReference type="Gene3D" id="1.10.490.10">
    <property type="entry name" value="Globins"/>
    <property type="match status" value="1"/>
</dbReference>
<dbReference type="AlphaFoldDB" id="A0A3L9ZZ68"/>